<dbReference type="Pfam" id="PF03819">
    <property type="entry name" value="MazG"/>
    <property type="match status" value="1"/>
</dbReference>
<name>A0A5Y1IA07_LISMN</name>
<keyword evidence="2" id="KW-0378">Hydrolase</keyword>
<dbReference type="PIRSF" id="PIRSF006639">
    <property type="entry name" value="UCP006639_pph"/>
    <property type="match status" value="1"/>
</dbReference>
<dbReference type="Gene3D" id="1.10.287.1080">
    <property type="entry name" value="MazG-like"/>
    <property type="match status" value="1"/>
</dbReference>
<dbReference type="InterPro" id="IPR011379">
    <property type="entry name" value="MazG-related_GP37"/>
</dbReference>
<organism evidence="2">
    <name type="scientific">Listeria monocytogenes</name>
    <dbReference type="NCBI Taxonomy" id="1639"/>
    <lineage>
        <taxon>Bacteria</taxon>
        <taxon>Bacillati</taxon>
        <taxon>Bacillota</taxon>
        <taxon>Bacilli</taxon>
        <taxon>Bacillales</taxon>
        <taxon>Listeriaceae</taxon>
        <taxon>Listeria</taxon>
    </lineage>
</organism>
<protein>
    <submittedName>
        <fullName evidence="2">Nucleotide pyrophosphohydrolase</fullName>
    </submittedName>
</protein>
<dbReference type="InterPro" id="IPR004518">
    <property type="entry name" value="MazG-like_dom"/>
</dbReference>
<comment type="caution">
    <text evidence="2">The sequence shown here is derived from an EMBL/GenBank/DDBJ whole genome shotgun (WGS) entry which is preliminary data.</text>
</comment>
<evidence type="ECO:0000313" key="2">
    <source>
        <dbReference type="EMBL" id="ECB9393956.1"/>
    </source>
</evidence>
<evidence type="ECO:0000259" key="1">
    <source>
        <dbReference type="Pfam" id="PF03819"/>
    </source>
</evidence>
<gene>
    <name evidence="2" type="ORF">AFS60_08050</name>
</gene>
<dbReference type="GO" id="GO:0016787">
    <property type="term" value="F:hydrolase activity"/>
    <property type="evidence" value="ECO:0007669"/>
    <property type="project" value="UniProtKB-KW"/>
</dbReference>
<proteinExistence type="predicted"/>
<accession>A0A5Y1IA07</accession>
<feature type="domain" description="NTP pyrophosphohydrolase MazG-like" evidence="1">
    <location>
        <begin position="22"/>
        <end position="96"/>
    </location>
</feature>
<reference evidence="2" key="1">
    <citation type="submission" date="2019-07" db="EMBL/GenBank/DDBJ databases">
        <authorList>
            <consortium name="GenomeTrakr: Next Generation Sequencing Network for Food Pathogen Tracability"/>
        </authorList>
    </citation>
    <scope>NUCLEOTIDE SEQUENCE</scope>
    <source>
        <strain evidence="2">FDA00007511</strain>
    </source>
</reference>
<dbReference type="SUPFAM" id="SSF101386">
    <property type="entry name" value="all-alpha NTP pyrophosphatases"/>
    <property type="match status" value="1"/>
</dbReference>
<sequence length="106" mass="12102">MDFKEYQILANRTAATHEQALTNYGLGITGEAGEVADLIKKYAFHGHDLDKESLTKELGDVLWYVSQIAKWADISMETVAEELNIEKLKRRYPQGFSTERSKLHID</sequence>
<dbReference type="CDD" id="cd11541">
    <property type="entry name" value="NTP-PPase_u4"/>
    <property type="match status" value="1"/>
</dbReference>
<dbReference type="EMBL" id="AAHZER010000015">
    <property type="protein sequence ID" value="ECB9393956.1"/>
    <property type="molecule type" value="Genomic_DNA"/>
</dbReference>
<dbReference type="AlphaFoldDB" id="A0A5Y1IA07"/>